<evidence type="ECO:0000313" key="2">
    <source>
        <dbReference type="EMBL" id="KAG6473306.1"/>
    </source>
</evidence>
<evidence type="ECO:0000259" key="1">
    <source>
        <dbReference type="PROSITE" id="PS50076"/>
    </source>
</evidence>
<dbReference type="CDD" id="cd06257">
    <property type="entry name" value="DnaJ"/>
    <property type="match status" value="1"/>
</dbReference>
<comment type="caution">
    <text evidence="2">The sequence shown here is derived from an EMBL/GenBank/DDBJ whole genome shotgun (WGS) entry which is preliminary data.</text>
</comment>
<dbReference type="Proteomes" id="UP000734854">
    <property type="component" value="Unassembled WGS sequence"/>
</dbReference>
<dbReference type="Pfam" id="PF00226">
    <property type="entry name" value="DnaJ"/>
    <property type="match status" value="1"/>
</dbReference>
<dbReference type="InterPro" id="IPR001623">
    <property type="entry name" value="DnaJ_domain"/>
</dbReference>
<dbReference type="OrthoDB" id="771867at2759"/>
<reference evidence="2 3" key="1">
    <citation type="submission" date="2020-08" db="EMBL/GenBank/DDBJ databases">
        <title>Plant Genome Project.</title>
        <authorList>
            <person name="Zhang R.-G."/>
        </authorList>
    </citation>
    <scope>NUCLEOTIDE SEQUENCE [LARGE SCALE GENOMIC DNA]</scope>
    <source>
        <tissue evidence="2">Rhizome</tissue>
    </source>
</reference>
<dbReference type="InterPro" id="IPR018253">
    <property type="entry name" value="DnaJ_domain_CS"/>
</dbReference>
<organism evidence="2 3">
    <name type="scientific">Zingiber officinale</name>
    <name type="common">Ginger</name>
    <name type="synonym">Amomum zingiber</name>
    <dbReference type="NCBI Taxonomy" id="94328"/>
    <lineage>
        <taxon>Eukaryota</taxon>
        <taxon>Viridiplantae</taxon>
        <taxon>Streptophyta</taxon>
        <taxon>Embryophyta</taxon>
        <taxon>Tracheophyta</taxon>
        <taxon>Spermatophyta</taxon>
        <taxon>Magnoliopsida</taxon>
        <taxon>Liliopsida</taxon>
        <taxon>Zingiberales</taxon>
        <taxon>Zingiberaceae</taxon>
        <taxon>Zingiber</taxon>
    </lineage>
</organism>
<dbReference type="PANTHER" id="PTHR45090:SF3">
    <property type="entry name" value="OS09G0368800 PROTEIN"/>
    <property type="match status" value="1"/>
</dbReference>
<evidence type="ECO:0000313" key="3">
    <source>
        <dbReference type="Proteomes" id="UP000734854"/>
    </source>
</evidence>
<gene>
    <name evidence="2" type="ORF">ZIOFF_067220</name>
</gene>
<keyword evidence="3" id="KW-1185">Reference proteome</keyword>
<accession>A0A8J5CD12</accession>
<dbReference type="SMART" id="SM00271">
    <property type="entry name" value="DnaJ"/>
    <property type="match status" value="1"/>
</dbReference>
<name>A0A8J5CD12_ZINOF</name>
<proteinExistence type="predicted"/>
<feature type="domain" description="J" evidence="1">
    <location>
        <begin position="29"/>
        <end position="98"/>
    </location>
</feature>
<dbReference type="PANTHER" id="PTHR45090">
    <property type="entry name" value="CHAPERONE PROTEIN DNAJ 20 CHLOROPLASTIC"/>
    <property type="match status" value="1"/>
</dbReference>
<dbReference type="InterPro" id="IPR053232">
    <property type="entry name" value="DnaJ_C/III_chloroplastic"/>
</dbReference>
<dbReference type="AlphaFoldDB" id="A0A8J5CD12"/>
<dbReference type="GO" id="GO:0009507">
    <property type="term" value="C:chloroplast"/>
    <property type="evidence" value="ECO:0007669"/>
    <property type="project" value="TreeGrafter"/>
</dbReference>
<dbReference type="PROSITE" id="PS00636">
    <property type="entry name" value="DNAJ_1"/>
    <property type="match status" value="1"/>
</dbReference>
<dbReference type="PROSITE" id="PS50076">
    <property type="entry name" value="DNAJ_2"/>
    <property type="match status" value="1"/>
</dbReference>
<protein>
    <recommendedName>
        <fullName evidence="1">J domain-containing protein</fullName>
    </recommendedName>
</protein>
<dbReference type="EMBL" id="JACMSC010000019">
    <property type="protein sequence ID" value="KAG6473306.1"/>
    <property type="molecule type" value="Genomic_DNA"/>
</dbReference>
<sequence length="147" mass="16906">MATGALLYGNLMTPSMNARSPAACRASKNLYQVLALEPENVDGVEAVKRAYRSMARRHHPDVCPLTGKEEATRLFIEIKKAYDVLSNPVLREKYDHQLGLMDLAADREQEKRRVLFPREVWMEQVQELKGRSRRRAKKKEMGACEKF</sequence>